<dbReference type="EMBL" id="JABCRI010000007">
    <property type="protein sequence ID" value="KAF8403013.1"/>
    <property type="molecule type" value="Genomic_DNA"/>
</dbReference>
<feature type="compositionally biased region" description="Basic and acidic residues" evidence="1">
    <location>
        <begin position="251"/>
        <end position="275"/>
    </location>
</feature>
<proteinExistence type="predicted"/>
<dbReference type="PANTHER" id="PTHR31390">
    <property type="entry name" value="EXPRESSED PROTEIN"/>
    <property type="match status" value="1"/>
</dbReference>
<feature type="region of interest" description="Disordered" evidence="1">
    <location>
        <begin position="45"/>
        <end position="66"/>
    </location>
</feature>
<feature type="compositionally biased region" description="Polar residues" evidence="1">
    <location>
        <begin position="163"/>
        <end position="177"/>
    </location>
</feature>
<reference evidence="2 3" key="1">
    <citation type="submission" date="2020-04" db="EMBL/GenBank/DDBJ databases">
        <title>Plant Genome Project.</title>
        <authorList>
            <person name="Zhang R.-G."/>
        </authorList>
    </citation>
    <scope>NUCLEOTIDE SEQUENCE [LARGE SCALE GENOMIC DNA]</scope>
    <source>
        <strain evidence="2">YNK0</strain>
        <tissue evidence="2">Leaf</tissue>
    </source>
</reference>
<feature type="compositionally biased region" description="Basic and acidic residues" evidence="1">
    <location>
        <begin position="208"/>
        <end position="223"/>
    </location>
</feature>
<organism evidence="2 3">
    <name type="scientific">Tetracentron sinense</name>
    <name type="common">Spur-leaf</name>
    <dbReference type="NCBI Taxonomy" id="13715"/>
    <lineage>
        <taxon>Eukaryota</taxon>
        <taxon>Viridiplantae</taxon>
        <taxon>Streptophyta</taxon>
        <taxon>Embryophyta</taxon>
        <taxon>Tracheophyta</taxon>
        <taxon>Spermatophyta</taxon>
        <taxon>Magnoliopsida</taxon>
        <taxon>Trochodendrales</taxon>
        <taxon>Trochodendraceae</taxon>
        <taxon>Tetracentron</taxon>
    </lineage>
</organism>
<dbReference type="Proteomes" id="UP000655225">
    <property type="component" value="Unassembled WGS sequence"/>
</dbReference>
<dbReference type="PANTHER" id="PTHR31390:SF12">
    <property type="entry name" value="PUTATIVE (DUF3527)-RELATED"/>
    <property type="match status" value="1"/>
</dbReference>
<feature type="region of interest" description="Disordered" evidence="1">
    <location>
        <begin position="371"/>
        <end position="439"/>
    </location>
</feature>
<dbReference type="InterPro" id="IPR021916">
    <property type="entry name" value="DUF3527"/>
</dbReference>
<gene>
    <name evidence="2" type="ORF">HHK36_011108</name>
</gene>
<feature type="compositionally biased region" description="Polar residues" evidence="1">
    <location>
        <begin position="137"/>
        <end position="152"/>
    </location>
</feature>
<evidence type="ECO:0000313" key="3">
    <source>
        <dbReference type="Proteomes" id="UP000655225"/>
    </source>
</evidence>
<feature type="compositionally biased region" description="Low complexity" evidence="1">
    <location>
        <begin position="490"/>
        <end position="509"/>
    </location>
</feature>
<dbReference type="Pfam" id="PF12043">
    <property type="entry name" value="DUF3527"/>
    <property type="match status" value="2"/>
</dbReference>
<keyword evidence="3" id="KW-1185">Reference proteome</keyword>
<feature type="compositionally biased region" description="Polar residues" evidence="1">
    <location>
        <begin position="523"/>
        <end position="538"/>
    </location>
</feature>
<feature type="compositionally biased region" description="Polar residues" evidence="1">
    <location>
        <begin position="402"/>
        <end position="419"/>
    </location>
</feature>
<dbReference type="OMA" id="GRYPSRM"/>
<feature type="region of interest" description="Disordered" evidence="1">
    <location>
        <begin position="465"/>
        <end position="538"/>
    </location>
</feature>
<protein>
    <submittedName>
        <fullName evidence="2">Uncharacterized protein</fullName>
    </submittedName>
</protein>
<name>A0A834ZCW0_TETSI</name>
<feature type="region of interest" description="Disordered" evidence="1">
    <location>
        <begin position="115"/>
        <end position="275"/>
    </location>
</feature>
<dbReference type="OrthoDB" id="1898655at2759"/>
<comment type="caution">
    <text evidence="2">The sequence shown here is derived from an EMBL/GenBank/DDBJ whole genome shotgun (WGS) entry which is preliminary data.</text>
</comment>
<evidence type="ECO:0000256" key="1">
    <source>
        <dbReference type="SAM" id="MobiDB-lite"/>
    </source>
</evidence>
<feature type="compositionally biased region" description="Polar residues" evidence="1">
    <location>
        <begin position="184"/>
        <end position="194"/>
    </location>
</feature>
<accession>A0A834ZCW0</accession>
<evidence type="ECO:0000313" key="2">
    <source>
        <dbReference type="EMBL" id="KAF8403013.1"/>
    </source>
</evidence>
<sequence length="900" mass="99497">MTFDIMTSAMQSNNGGYSEPIGDMEYNVELIKNSRHHQTSRIVKELDQEESNSSGDHQKQWAERKATEDDKLVKYMSNLPGYTQRVERGEKLQEKALKFGAQNWGRLEKLKRDQKLIPGRSSRNTVSTNSNFPFSIAGSSTPPSRGHSGSPTHQRKQWPSLHSHLNTSPKESCSQGNVIDIQDFKTTPNDTMAGQQKLPRTDQSFGKYHSETKLENGKRKDSSPKTIPEVGNSSSKLKEYEVSSSSKGKMKARDGESEKRAEQLQELESNHADQRCPGRHKKIVLVLPKGYSENSCSAKAQLSASRTLDDRRSTIENRKSFSDSFYLEEEVHSPELYSGIPYTCPPHCRVECSKQTDMKLPSSVGDQGINTPAAESHLLPYSDEITSGSKGKNAEEKKSIIKPSNPNVIKPSARSNSKTAEAATAKGRNPSPNHRFSIGMGGMSRSFSFKEGSAVPQLSSAYVTAKSGPVRSEASACLDNPNRDKANINSRTRSSSPLRRLLDPLLKSKAANRLHSPEPLPKESTSTHAACKSSDGQIDSSIVQPVKRHINFLSFRPTKTNDLHQDEKLESSTVQALLQVTVKNGLPLFTFAVDNNSDILAATMRKISTSGKDDYTSIYTFHSVCEIKKSRGWTNQGMKGKNCDYVSSIVGQMKVFSSQCPKLTSHNPTDQIMVREFVLFGGESRQADQETPDYQPNSELAAIVVKFPEETMGNISNDGRHSYKYENLSEKSLTECFREERWSCSSGENLQNETAVGSQNLFRAVVILPSGVHGLPSTGEPSPLIARWKSGGSCDCGGWDVGCKLRIFANQDIQSKNLSSSEACPTLDQFDLYIQGGAQENRLFFRLAPFKNGVYSVNFNASISLLQAFSISMAVLNSRKPSDFAEVNTLLESKTSQEPI</sequence>
<dbReference type="AlphaFoldDB" id="A0A834ZCW0"/>
<feature type="compositionally biased region" description="Low complexity" evidence="1">
    <location>
        <begin position="120"/>
        <end position="131"/>
    </location>
</feature>
<feature type="compositionally biased region" description="Basic and acidic residues" evidence="1">
    <location>
        <begin position="56"/>
        <end position="66"/>
    </location>
</feature>